<proteinExistence type="predicted"/>
<keyword evidence="6" id="KW-0560">Oxidoreductase</keyword>
<dbReference type="Proteomes" id="UP001321749">
    <property type="component" value="Unassembled WGS sequence"/>
</dbReference>
<dbReference type="InterPro" id="IPR001796">
    <property type="entry name" value="DHFR_dom"/>
</dbReference>
<dbReference type="GO" id="GO:0006730">
    <property type="term" value="P:one-carbon metabolic process"/>
    <property type="evidence" value="ECO:0007669"/>
    <property type="project" value="UniProtKB-KW"/>
</dbReference>
<dbReference type="EMBL" id="MU865057">
    <property type="protein sequence ID" value="KAK4458768.1"/>
    <property type="molecule type" value="Genomic_DNA"/>
</dbReference>
<dbReference type="PROSITE" id="PS51330">
    <property type="entry name" value="DHFR_2"/>
    <property type="match status" value="1"/>
</dbReference>
<dbReference type="GO" id="GO:0046452">
    <property type="term" value="P:dihydrofolate metabolic process"/>
    <property type="evidence" value="ECO:0007669"/>
    <property type="project" value="TreeGrafter"/>
</dbReference>
<dbReference type="InterPro" id="IPR012259">
    <property type="entry name" value="DHFR"/>
</dbReference>
<keyword evidence="5" id="KW-0521">NADP</keyword>
<keyword evidence="9" id="KW-1185">Reference proteome</keyword>
<comment type="pathway">
    <text evidence="1">Cofactor biosynthesis; tetrahydrofolate biosynthesis; 5,6,7,8-tetrahydrofolate from 7,8-dihydrofolate: step 1/1.</text>
</comment>
<reference evidence="8" key="1">
    <citation type="journal article" date="2023" name="Mol. Phylogenet. Evol.">
        <title>Genome-scale phylogeny and comparative genomics of the fungal order Sordariales.</title>
        <authorList>
            <person name="Hensen N."/>
            <person name="Bonometti L."/>
            <person name="Westerberg I."/>
            <person name="Brannstrom I.O."/>
            <person name="Guillou S."/>
            <person name="Cros-Aarteil S."/>
            <person name="Calhoun S."/>
            <person name="Haridas S."/>
            <person name="Kuo A."/>
            <person name="Mondo S."/>
            <person name="Pangilinan J."/>
            <person name="Riley R."/>
            <person name="LaButti K."/>
            <person name="Andreopoulos B."/>
            <person name="Lipzen A."/>
            <person name="Chen C."/>
            <person name="Yan M."/>
            <person name="Daum C."/>
            <person name="Ng V."/>
            <person name="Clum A."/>
            <person name="Steindorff A."/>
            <person name="Ohm R.A."/>
            <person name="Martin F."/>
            <person name="Silar P."/>
            <person name="Natvig D.O."/>
            <person name="Lalanne C."/>
            <person name="Gautier V."/>
            <person name="Ament-Velasquez S.L."/>
            <person name="Kruys A."/>
            <person name="Hutchinson M.I."/>
            <person name="Powell A.J."/>
            <person name="Barry K."/>
            <person name="Miller A.N."/>
            <person name="Grigoriev I.V."/>
            <person name="Debuchy R."/>
            <person name="Gladieux P."/>
            <person name="Hiltunen Thoren M."/>
            <person name="Johannesson H."/>
        </authorList>
    </citation>
    <scope>NUCLEOTIDE SEQUENCE</scope>
    <source>
        <strain evidence="8">PSN324</strain>
    </source>
</reference>
<feature type="domain" description="DHFR" evidence="7">
    <location>
        <begin position="1"/>
        <end position="170"/>
    </location>
</feature>
<gene>
    <name evidence="8" type="ORF">QBC42DRAFT_276016</name>
</gene>
<dbReference type="PANTHER" id="PTHR48069:SF3">
    <property type="entry name" value="DIHYDROFOLATE REDUCTASE"/>
    <property type="match status" value="1"/>
</dbReference>
<comment type="caution">
    <text evidence="8">The sequence shown here is derived from an EMBL/GenBank/DDBJ whole genome shotgun (WGS) entry which is preliminary data.</text>
</comment>
<evidence type="ECO:0000259" key="7">
    <source>
        <dbReference type="PROSITE" id="PS51330"/>
    </source>
</evidence>
<sequence length="171" mass="18285">MGRKTWDSIPERFRPLPGRLNVVISRSILGSGGGGAAGGDTVQVKEKGDVWAGSLEKAVEWLTEEENAGKVGRVFIIGGGMVYSEALRMGGGSGGDAGGGGGGSKIKVLLTRVEGDDWGCDTFFEEKLEEGVNGWHRKSKGEMDEFVGEVVPEGRQEEAGTGYEFEMWERV</sequence>
<dbReference type="SUPFAM" id="SSF53597">
    <property type="entry name" value="Dihydrofolate reductase-like"/>
    <property type="match status" value="1"/>
</dbReference>
<dbReference type="AlphaFoldDB" id="A0AAV9HED3"/>
<evidence type="ECO:0000256" key="5">
    <source>
        <dbReference type="ARBA" id="ARBA00022857"/>
    </source>
</evidence>
<dbReference type="GO" id="GO:0046655">
    <property type="term" value="P:folic acid metabolic process"/>
    <property type="evidence" value="ECO:0007669"/>
    <property type="project" value="TreeGrafter"/>
</dbReference>
<evidence type="ECO:0000256" key="6">
    <source>
        <dbReference type="ARBA" id="ARBA00023002"/>
    </source>
</evidence>
<dbReference type="Gene3D" id="3.40.430.10">
    <property type="entry name" value="Dihydrofolate Reductase, subunit A"/>
    <property type="match status" value="1"/>
</dbReference>
<evidence type="ECO:0000256" key="4">
    <source>
        <dbReference type="ARBA" id="ARBA00022563"/>
    </source>
</evidence>
<protein>
    <recommendedName>
        <fullName evidence="3">Dihydrofolate reductase</fullName>
        <ecNumber evidence="2">1.5.1.3</ecNumber>
    </recommendedName>
</protein>
<reference evidence="8" key="2">
    <citation type="submission" date="2023-06" db="EMBL/GenBank/DDBJ databases">
        <authorList>
            <consortium name="Lawrence Berkeley National Laboratory"/>
            <person name="Mondo S.J."/>
            <person name="Hensen N."/>
            <person name="Bonometti L."/>
            <person name="Westerberg I."/>
            <person name="Brannstrom I.O."/>
            <person name="Guillou S."/>
            <person name="Cros-Aarteil S."/>
            <person name="Calhoun S."/>
            <person name="Haridas S."/>
            <person name="Kuo A."/>
            <person name="Pangilinan J."/>
            <person name="Riley R."/>
            <person name="Labutti K."/>
            <person name="Andreopoulos B."/>
            <person name="Lipzen A."/>
            <person name="Chen C."/>
            <person name="Yanf M."/>
            <person name="Daum C."/>
            <person name="Ng V."/>
            <person name="Clum A."/>
            <person name="Steindorff A."/>
            <person name="Ohm R."/>
            <person name="Martin F."/>
            <person name="Silar P."/>
            <person name="Natvig D."/>
            <person name="Lalanne C."/>
            <person name="Gautier V."/>
            <person name="Ament-Velasquez S.L."/>
            <person name="Kruys A."/>
            <person name="Hutchinson M.I."/>
            <person name="Powell A.J."/>
            <person name="Barry K."/>
            <person name="Miller A.N."/>
            <person name="Grigoriev I.V."/>
            <person name="Debuchy R."/>
            <person name="Gladieux P."/>
            <person name="Thoren M.H."/>
            <person name="Johannesson H."/>
        </authorList>
    </citation>
    <scope>NUCLEOTIDE SEQUENCE</scope>
    <source>
        <strain evidence="8">PSN324</strain>
    </source>
</reference>
<evidence type="ECO:0000256" key="1">
    <source>
        <dbReference type="ARBA" id="ARBA00004903"/>
    </source>
</evidence>
<organism evidence="8 9">
    <name type="scientific">Cladorrhinum samala</name>
    <dbReference type="NCBI Taxonomy" id="585594"/>
    <lineage>
        <taxon>Eukaryota</taxon>
        <taxon>Fungi</taxon>
        <taxon>Dikarya</taxon>
        <taxon>Ascomycota</taxon>
        <taxon>Pezizomycotina</taxon>
        <taxon>Sordariomycetes</taxon>
        <taxon>Sordariomycetidae</taxon>
        <taxon>Sordariales</taxon>
        <taxon>Podosporaceae</taxon>
        <taxon>Cladorrhinum</taxon>
    </lineage>
</organism>
<evidence type="ECO:0000313" key="9">
    <source>
        <dbReference type="Proteomes" id="UP001321749"/>
    </source>
</evidence>
<dbReference type="GO" id="GO:0050661">
    <property type="term" value="F:NADP binding"/>
    <property type="evidence" value="ECO:0007669"/>
    <property type="project" value="InterPro"/>
</dbReference>
<dbReference type="CDD" id="cd00209">
    <property type="entry name" value="DHFR"/>
    <property type="match status" value="1"/>
</dbReference>
<evidence type="ECO:0000313" key="8">
    <source>
        <dbReference type="EMBL" id="KAK4458768.1"/>
    </source>
</evidence>
<dbReference type="GO" id="GO:0005739">
    <property type="term" value="C:mitochondrion"/>
    <property type="evidence" value="ECO:0007669"/>
    <property type="project" value="TreeGrafter"/>
</dbReference>
<name>A0AAV9HED3_9PEZI</name>
<dbReference type="PANTHER" id="PTHR48069">
    <property type="entry name" value="DIHYDROFOLATE REDUCTASE"/>
    <property type="match status" value="1"/>
</dbReference>
<accession>A0AAV9HED3</accession>
<evidence type="ECO:0000256" key="2">
    <source>
        <dbReference type="ARBA" id="ARBA00012856"/>
    </source>
</evidence>
<keyword evidence="4" id="KW-0554">One-carbon metabolism</keyword>
<dbReference type="EC" id="1.5.1.3" evidence="2"/>
<dbReference type="GO" id="GO:0046654">
    <property type="term" value="P:tetrahydrofolate biosynthetic process"/>
    <property type="evidence" value="ECO:0007669"/>
    <property type="project" value="InterPro"/>
</dbReference>
<dbReference type="GO" id="GO:0004146">
    <property type="term" value="F:dihydrofolate reductase activity"/>
    <property type="evidence" value="ECO:0007669"/>
    <property type="project" value="UniProtKB-EC"/>
</dbReference>
<dbReference type="InterPro" id="IPR024072">
    <property type="entry name" value="DHFR-like_dom_sf"/>
</dbReference>
<dbReference type="Pfam" id="PF00186">
    <property type="entry name" value="DHFR_1"/>
    <property type="match status" value="1"/>
</dbReference>
<evidence type="ECO:0000256" key="3">
    <source>
        <dbReference type="ARBA" id="ARBA00018886"/>
    </source>
</evidence>